<feature type="transmembrane region" description="Helical" evidence="7">
    <location>
        <begin position="334"/>
        <end position="352"/>
    </location>
</feature>
<sequence>MATNSSPALGSPEPITPHGASPSQAALQKKLNPVLILLLVVAIAVALTYLLDSGAYQREGKSILPDSYHVIDKSRSPLQLLGVGEVAKGQAQPVSLIDAVVSIPEALEKSAGLIFMVLFIGGMFGVLTRIGAVETGLERMLSLTRGNVYVLVPTMMIIFSFGSTFMGMAKEYLLLIPMVIAMMQRMGLSSLIGLAIVAIPVKMGYLSSITNPYALSVAQPLVGVPVFSGIGMRIFVYAVLMVVGIAFMLWTIHRAEKDTSVTAQWNSAPLPTRHLWVLITLGLGIAFLVYGSQTWHWEEEHLSAYYLTLAVAFAMLGGLSASDTADAFLEGMKKVLAAGVLIALATSVAIILKKGQILDSIVHSLVGLVGGDNPFLASVGMFFSQLLIDIAIPSTSGQAAVTMPILSPVGQLAGVDPHTTVLAFLLGNGLTNMITPTSSGLLIFLATAQVGWGQWARFILPLCLIVALLSMGFLAISLAVYG</sequence>
<feature type="transmembrane region" description="Helical" evidence="7">
    <location>
        <begin position="421"/>
        <end position="446"/>
    </location>
</feature>
<organism evidence="8 9">
    <name type="scientific">Proteobacteria bacterium 228</name>
    <dbReference type="NCBI Taxonomy" id="2083153"/>
    <lineage>
        <taxon>Bacteria</taxon>
        <taxon>Pseudomonadati</taxon>
        <taxon>Pseudomonadota</taxon>
    </lineage>
</organism>
<dbReference type="OrthoDB" id="255482at2"/>
<gene>
    <name evidence="8" type="ORF">C4K68_15900</name>
</gene>
<dbReference type="InterPro" id="IPR018385">
    <property type="entry name" value="C4_dicarb_anaerob_car-like"/>
</dbReference>
<evidence type="ECO:0000313" key="9">
    <source>
        <dbReference type="Proteomes" id="UP000238196"/>
    </source>
</evidence>
<feature type="transmembrane region" description="Helical" evidence="7">
    <location>
        <begin position="273"/>
        <end position="291"/>
    </location>
</feature>
<dbReference type="Proteomes" id="UP000238196">
    <property type="component" value="Unassembled WGS sequence"/>
</dbReference>
<evidence type="ECO:0000256" key="2">
    <source>
        <dbReference type="ARBA" id="ARBA00022475"/>
    </source>
</evidence>
<evidence type="ECO:0000256" key="6">
    <source>
        <dbReference type="SAM" id="MobiDB-lite"/>
    </source>
</evidence>
<evidence type="ECO:0000256" key="5">
    <source>
        <dbReference type="ARBA" id="ARBA00023136"/>
    </source>
</evidence>
<feature type="transmembrane region" description="Helical" evidence="7">
    <location>
        <begin position="174"/>
        <end position="199"/>
    </location>
</feature>
<accession>A0A2S5KNX6</accession>
<dbReference type="EMBL" id="PRLP01000052">
    <property type="protein sequence ID" value="PPC76432.1"/>
    <property type="molecule type" value="Genomic_DNA"/>
</dbReference>
<evidence type="ECO:0000256" key="7">
    <source>
        <dbReference type="SAM" id="Phobius"/>
    </source>
</evidence>
<feature type="transmembrane region" description="Helical" evidence="7">
    <location>
        <begin position="148"/>
        <end position="168"/>
    </location>
</feature>
<dbReference type="GO" id="GO:0005886">
    <property type="term" value="C:plasma membrane"/>
    <property type="evidence" value="ECO:0007669"/>
    <property type="project" value="UniProtKB-SubCell"/>
</dbReference>
<evidence type="ECO:0000256" key="1">
    <source>
        <dbReference type="ARBA" id="ARBA00004651"/>
    </source>
</evidence>
<feature type="transmembrane region" description="Helical" evidence="7">
    <location>
        <begin position="303"/>
        <end position="322"/>
    </location>
</feature>
<feature type="region of interest" description="Disordered" evidence="6">
    <location>
        <begin position="1"/>
        <end position="22"/>
    </location>
</feature>
<feature type="transmembrane region" description="Helical" evidence="7">
    <location>
        <begin position="458"/>
        <end position="481"/>
    </location>
</feature>
<dbReference type="Pfam" id="PF03606">
    <property type="entry name" value="DcuC"/>
    <property type="match status" value="1"/>
</dbReference>
<keyword evidence="2" id="KW-1003">Cell membrane</keyword>
<evidence type="ECO:0000256" key="4">
    <source>
        <dbReference type="ARBA" id="ARBA00022989"/>
    </source>
</evidence>
<evidence type="ECO:0000256" key="3">
    <source>
        <dbReference type="ARBA" id="ARBA00022692"/>
    </source>
</evidence>
<feature type="transmembrane region" description="Helical" evidence="7">
    <location>
        <begin position="31"/>
        <end position="51"/>
    </location>
</feature>
<keyword evidence="4 7" id="KW-1133">Transmembrane helix</keyword>
<evidence type="ECO:0000313" key="8">
    <source>
        <dbReference type="EMBL" id="PPC76432.1"/>
    </source>
</evidence>
<dbReference type="AlphaFoldDB" id="A0A2S5KNX6"/>
<reference evidence="8 9" key="1">
    <citation type="submission" date="2018-02" db="EMBL/GenBank/DDBJ databases">
        <title>novel marine gammaproteobacteria from coastal saline agro ecosystem.</title>
        <authorList>
            <person name="Krishnan R."/>
            <person name="Ramesh Kumar N."/>
        </authorList>
    </citation>
    <scope>NUCLEOTIDE SEQUENCE [LARGE SCALE GENOMIC DNA]</scope>
    <source>
        <strain evidence="8 9">228</strain>
    </source>
</reference>
<feature type="transmembrane region" description="Helical" evidence="7">
    <location>
        <begin position="234"/>
        <end position="253"/>
    </location>
</feature>
<keyword evidence="5 7" id="KW-0472">Membrane</keyword>
<comment type="caution">
    <text evidence="8">The sequence shown here is derived from an EMBL/GenBank/DDBJ whole genome shotgun (WGS) entry which is preliminary data.</text>
</comment>
<proteinExistence type="predicted"/>
<dbReference type="PANTHER" id="PTHR43652:SF2">
    <property type="entry name" value="BASIC AMINO ACID ANTIPORTER YFCC-RELATED"/>
    <property type="match status" value="1"/>
</dbReference>
<keyword evidence="3 7" id="KW-0812">Transmembrane</keyword>
<comment type="subcellular location">
    <subcellularLocation>
        <location evidence="1">Cell membrane</location>
        <topology evidence="1">Multi-pass membrane protein</topology>
    </subcellularLocation>
</comment>
<name>A0A2S5KNX6_9PROT</name>
<dbReference type="InterPro" id="IPR051679">
    <property type="entry name" value="DASS-Related_Transporters"/>
</dbReference>
<feature type="transmembrane region" description="Helical" evidence="7">
    <location>
        <begin position="110"/>
        <end position="127"/>
    </location>
</feature>
<protein>
    <submittedName>
        <fullName evidence="8">YfcC family protein</fullName>
    </submittedName>
</protein>
<dbReference type="PANTHER" id="PTHR43652">
    <property type="entry name" value="BASIC AMINO ACID ANTIPORTER YFCC-RELATED"/>
    <property type="match status" value="1"/>
</dbReference>